<keyword evidence="1" id="KW-0812">Transmembrane</keyword>
<comment type="caution">
    <text evidence="2">The sequence shown here is derived from an EMBL/GenBank/DDBJ whole genome shotgun (WGS) entry which is preliminary data.</text>
</comment>
<dbReference type="AlphaFoldDB" id="A0A918UCZ7"/>
<protein>
    <submittedName>
        <fullName evidence="2">Uncharacterized protein</fullName>
    </submittedName>
</protein>
<keyword evidence="1" id="KW-0472">Membrane</keyword>
<keyword evidence="3" id="KW-1185">Reference proteome</keyword>
<accession>A0A918UCZ7</accession>
<dbReference type="RefSeq" id="WP_229813682.1">
    <property type="nucleotide sequence ID" value="NZ_BMZA01000001.1"/>
</dbReference>
<keyword evidence="1" id="KW-1133">Transmembrane helix</keyword>
<sequence length="249" mass="26989">MRAMVRVECAEVTFETDKQQGGRGWLFRLAAGAALGTMALLAGCATPPPPPPPPPVVVIPPLPQPPLGAPDTLTIPPIDANGQRHTVNTGISSTQTIWNLRSAYNVAALNCLKPEQAPILAGYKRFLTMYDKALDNANMEIDRSFQTQLSVRDAARARETYQTQVYNFFALPPVTPAFCEAAMEVSADLQAVAPEGFEAYSYAGLAKLEAPFKAFYDSYAQYMADLAAWEARYGGRIVVIGQSNPTSSR</sequence>
<organism evidence="2 3">
    <name type="scientific">Novosphingobium colocasiae</name>
    <dbReference type="NCBI Taxonomy" id="1256513"/>
    <lineage>
        <taxon>Bacteria</taxon>
        <taxon>Pseudomonadati</taxon>
        <taxon>Pseudomonadota</taxon>
        <taxon>Alphaproteobacteria</taxon>
        <taxon>Sphingomonadales</taxon>
        <taxon>Sphingomonadaceae</taxon>
        <taxon>Novosphingobium</taxon>
    </lineage>
</organism>
<reference evidence="2" key="1">
    <citation type="journal article" date="2014" name="Int. J. Syst. Evol. Microbiol.">
        <title>Complete genome sequence of Corynebacterium casei LMG S-19264T (=DSM 44701T), isolated from a smear-ripened cheese.</title>
        <authorList>
            <consortium name="US DOE Joint Genome Institute (JGI-PGF)"/>
            <person name="Walter F."/>
            <person name="Albersmeier A."/>
            <person name="Kalinowski J."/>
            <person name="Ruckert C."/>
        </authorList>
    </citation>
    <scope>NUCLEOTIDE SEQUENCE</scope>
    <source>
        <strain evidence="2">KCTC 32255</strain>
    </source>
</reference>
<feature type="transmembrane region" description="Helical" evidence="1">
    <location>
        <begin position="25"/>
        <end position="43"/>
    </location>
</feature>
<evidence type="ECO:0000313" key="2">
    <source>
        <dbReference type="EMBL" id="GGY94112.1"/>
    </source>
</evidence>
<gene>
    <name evidence="2" type="ORF">GCM10011614_06390</name>
</gene>
<evidence type="ECO:0000313" key="3">
    <source>
        <dbReference type="Proteomes" id="UP000648075"/>
    </source>
</evidence>
<reference evidence="2" key="2">
    <citation type="submission" date="2020-09" db="EMBL/GenBank/DDBJ databases">
        <authorList>
            <person name="Sun Q."/>
            <person name="Kim S."/>
        </authorList>
    </citation>
    <scope>NUCLEOTIDE SEQUENCE</scope>
    <source>
        <strain evidence="2">KCTC 32255</strain>
    </source>
</reference>
<evidence type="ECO:0000256" key="1">
    <source>
        <dbReference type="SAM" id="Phobius"/>
    </source>
</evidence>
<proteinExistence type="predicted"/>
<name>A0A918UCZ7_9SPHN</name>
<dbReference type="EMBL" id="BMZA01000001">
    <property type="protein sequence ID" value="GGY94112.1"/>
    <property type="molecule type" value="Genomic_DNA"/>
</dbReference>
<dbReference type="Proteomes" id="UP000648075">
    <property type="component" value="Unassembled WGS sequence"/>
</dbReference>